<evidence type="ECO:0000259" key="2">
    <source>
        <dbReference type="PROSITE" id="PS51352"/>
    </source>
</evidence>
<feature type="domain" description="Thioredoxin" evidence="2">
    <location>
        <begin position="34"/>
        <end position="177"/>
    </location>
</feature>
<dbReference type="Proteomes" id="UP001501509">
    <property type="component" value="Unassembled WGS sequence"/>
</dbReference>
<sequence length="180" mass="19193">MPAVKVSLAAVAALFAATATSCGLGGGPEPVEIVGPAPTAPPFSASPKALPRAYDPKANAASQITEALARAKADGRPVMLDFGARWCAECATLQHIFRLQDVRPSLDRYHRVTIDVGRIDRHLGLARKYGLDLKRTGIPALVVLSPQGDVRTAGNEELYPAAGNDELLPETVTAFLRRWQ</sequence>
<protein>
    <recommendedName>
        <fullName evidence="2">Thioredoxin domain-containing protein</fullName>
    </recommendedName>
</protein>
<dbReference type="EMBL" id="BAAATD010000005">
    <property type="protein sequence ID" value="GAA2602475.1"/>
    <property type="molecule type" value="Genomic_DNA"/>
</dbReference>
<dbReference type="Pfam" id="PF13899">
    <property type="entry name" value="Thioredoxin_7"/>
    <property type="match status" value="1"/>
</dbReference>
<dbReference type="PROSITE" id="PS51352">
    <property type="entry name" value="THIOREDOXIN_2"/>
    <property type="match status" value="1"/>
</dbReference>
<proteinExistence type="predicted"/>
<evidence type="ECO:0000313" key="3">
    <source>
        <dbReference type="EMBL" id="GAA2602475.1"/>
    </source>
</evidence>
<feature type="signal peptide" evidence="1">
    <location>
        <begin position="1"/>
        <end position="21"/>
    </location>
</feature>
<name>A0ABP6C778_9ACTN</name>
<feature type="chain" id="PRO_5045434546" description="Thioredoxin domain-containing protein" evidence="1">
    <location>
        <begin position="22"/>
        <end position="180"/>
    </location>
</feature>
<dbReference type="Gene3D" id="3.40.30.10">
    <property type="entry name" value="Glutaredoxin"/>
    <property type="match status" value="1"/>
</dbReference>
<dbReference type="InterPro" id="IPR036249">
    <property type="entry name" value="Thioredoxin-like_sf"/>
</dbReference>
<keyword evidence="1" id="KW-0732">Signal</keyword>
<gene>
    <name evidence="3" type="ORF">GCM10010411_40370</name>
</gene>
<dbReference type="InterPro" id="IPR013766">
    <property type="entry name" value="Thioredoxin_domain"/>
</dbReference>
<dbReference type="PROSITE" id="PS51257">
    <property type="entry name" value="PROKAR_LIPOPROTEIN"/>
    <property type="match status" value="1"/>
</dbReference>
<accession>A0ABP6C778</accession>
<reference evidence="4" key="1">
    <citation type="journal article" date="2019" name="Int. J. Syst. Evol. Microbiol.">
        <title>The Global Catalogue of Microorganisms (GCM) 10K type strain sequencing project: providing services to taxonomists for standard genome sequencing and annotation.</title>
        <authorList>
            <consortium name="The Broad Institute Genomics Platform"/>
            <consortium name="The Broad Institute Genome Sequencing Center for Infectious Disease"/>
            <person name="Wu L."/>
            <person name="Ma J."/>
        </authorList>
    </citation>
    <scope>NUCLEOTIDE SEQUENCE [LARGE SCALE GENOMIC DNA]</scope>
    <source>
        <strain evidence="4">JCM 6833</strain>
    </source>
</reference>
<dbReference type="RefSeq" id="WP_344542995.1">
    <property type="nucleotide sequence ID" value="NZ_BAAATD010000005.1"/>
</dbReference>
<dbReference type="SUPFAM" id="SSF52833">
    <property type="entry name" value="Thioredoxin-like"/>
    <property type="match status" value="1"/>
</dbReference>
<comment type="caution">
    <text evidence="3">The sequence shown here is derived from an EMBL/GenBank/DDBJ whole genome shotgun (WGS) entry which is preliminary data.</text>
</comment>
<organism evidence="3 4">
    <name type="scientific">Actinomadura fulvescens</name>
    <dbReference type="NCBI Taxonomy" id="46160"/>
    <lineage>
        <taxon>Bacteria</taxon>
        <taxon>Bacillati</taxon>
        <taxon>Actinomycetota</taxon>
        <taxon>Actinomycetes</taxon>
        <taxon>Streptosporangiales</taxon>
        <taxon>Thermomonosporaceae</taxon>
        <taxon>Actinomadura</taxon>
    </lineage>
</organism>
<keyword evidence="4" id="KW-1185">Reference proteome</keyword>
<evidence type="ECO:0000313" key="4">
    <source>
        <dbReference type="Proteomes" id="UP001501509"/>
    </source>
</evidence>
<evidence type="ECO:0000256" key="1">
    <source>
        <dbReference type="SAM" id="SignalP"/>
    </source>
</evidence>